<dbReference type="InterPro" id="IPR017463">
    <property type="entry name" value="Sulphur_relay_TusD/DsrE"/>
</dbReference>
<dbReference type="PANTHER" id="PTHR34874">
    <property type="entry name" value="PROTEIN YCHN"/>
    <property type="match status" value="1"/>
</dbReference>
<sequence>MTQSTPDTEHPSFTLVITGAPYSSQAPQTALSFAKATVAAGHTIDRVFLYGDGVHLASALVTAPSDETHWPKHWAAFLEEHEVPGMACIASALRRGLVDSDEQKRYQLGANNLLPPFTIAGLGEWVEGNIKSTRTIYFHAGA</sequence>
<comment type="similarity">
    <text evidence="2">Belongs to the DsrE/TusD family.</text>
</comment>
<evidence type="ECO:0000256" key="3">
    <source>
        <dbReference type="ARBA" id="ARBA00022490"/>
    </source>
</evidence>
<dbReference type="HOGENOM" id="CLU_132095_0_0_6"/>
<dbReference type="EMBL" id="CP007151">
    <property type="protein sequence ID" value="AHI27830.1"/>
    <property type="molecule type" value="Genomic_DNA"/>
</dbReference>
<dbReference type="InterPro" id="IPR003787">
    <property type="entry name" value="Sulphur_relay_DsrE/F-like"/>
</dbReference>
<dbReference type="RefSeq" id="WP_041338364.1">
    <property type="nucleotide sequence ID" value="NZ_CP007151.1"/>
</dbReference>
<comment type="subcellular location">
    <subcellularLocation>
        <location evidence="1">Cytoplasm</location>
    </subcellularLocation>
</comment>
<accession>W5YFQ7</accession>
<evidence type="ECO:0000313" key="5">
    <source>
        <dbReference type="EMBL" id="AHI27830.1"/>
    </source>
</evidence>
<evidence type="ECO:0000256" key="2">
    <source>
        <dbReference type="ARBA" id="ARBA00007067"/>
    </source>
</evidence>
<dbReference type="InterPro" id="IPR027396">
    <property type="entry name" value="DsrEFH-like"/>
</dbReference>
<dbReference type="Gene3D" id="3.40.1260.10">
    <property type="entry name" value="DsrEFH-like"/>
    <property type="match status" value="1"/>
</dbReference>
<evidence type="ECO:0000256" key="1">
    <source>
        <dbReference type="ARBA" id="ARBA00004496"/>
    </source>
</evidence>
<dbReference type="KEGG" id="msx:AU14_01665"/>
<name>W5YFQ7_9GAMM</name>
<dbReference type="GO" id="GO:0002143">
    <property type="term" value="P:tRNA wobble position uridine thiolation"/>
    <property type="evidence" value="ECO:0007669"/>
    <property type="project" value="TreeGrafter"/>
</dbReference>
<evidence type="ECO:0000256" key="4">
    <source>
        <dbReference type="ARBA" id="ARBA00022679"/>
    </source>
</evidence>
<dbReference type="NCBIfam" id="TIGR03012">
    <property type="entry name" value="sulf_tusD_dsrE"/>
    <property type="match status" value="1"/>
</dbReference>
<dbReference type="SUPFAM" id="SSF75169">
    <property type="entry name" value="DsrEFH-like"/>
    <property type="match status" value="1"/>
</dbReference>
<dbReference type="GO" id="GO:0016783">
    <property type="term" value="F:sulfurtransferase activity"/>
    <property type="evidence" value="ECO:0007669"/>
    <property type="project" value="InterPro"/>
</dbReference>
<dbReference type="PANTHER" id="PTHR34874:SF3">
    <property type="entry name" value="SULFURTRANSFERASE TUSD"/>
    <property type="match status" value="1"/>
</dbReference>
<dbReference type="AlphaFoldDB" id="W5YFQ7"/>
<keyword evidence="4" id="KW-0808">Transferase</keyword>
<dbReference type="GO" id="GO:1990228">
    <property type="term" value="C:sulfurtransferase complex"/>
    <property type="evidence" value="ECO:0007669"/>
    <property type="project" value="TreeGrafter"/>
</dbReference>
<keyword evidence="3" id="KW-0963">Cytoplasm</keyword>
<dbReference type="GO" id="GO:0097163">
    <property type="term" value="F:sulfur carrier activity"/>
    <property type="evidence" value="ECO:0007669"/>
    <property type="project" value="TreeGrafter"/>
</dbReference>
<dbReference type="Pfam" id="PF02635">
    <property type="entry name" value="DsrE"/>
    <property type="match status" value="1"/>
</dbReference>
<organism evidence="5 6">
    <name type="scientific">Marinobacter similis</name>
    <dbReference type="NCBI Taxonomy" id="1420916"/>
    <lineage>
        <taxon>Bacteria</taxon>
        <taxon>Pseudomonadati</taxon>
        <taxon>Pseudomonadota</taxon>
        <taxon>Gammaproteobacteria</taxon>
        <taxon>Pseudomonadales</taxon>
        <taxon>Marinobacteraceae</taxon>
        <taxon>Marinobacter</taxon>
    </lineage>
</organism>
<evidence type="ECO:0000313" key="6">
    <source>
        <dbReference type="Proteomes" id="UP000061489"/>
    </source>
</evidence>
<protein>
    <submittedName>
        <fullName evidence="5">Oxidoreductase DsrE</fullName>
    </submittedName>
</protein>
<keyword evidence="6" id="KW-1185">Reference proteome</keyword>
<gene>
    <name evidence="5" type="ORF">AU14_01665</name>
</gene>
<dbReference type="NCBIfam" id="NF001237">
    <property type="entry name" value="PRK00207.1"/>
    <property type="match status" value="1"/>
</dbReference>
<dbReference type="STRING" id="1420916.AU14_01665"/>
<reference evidence="5 6" key="1">
    <citation type="journal article" date="2014" name="Genome Announc.">
        <title>Draft Genome Sequences of Marinobacter similis A3d10T and Marinobacter salarius R9SW1T.</title>
        <authorList>
            <person name="Ivanova E.P."/>
            <person name="Ng H.J."/>
            <person name="Webb H.K."/>
            <person name="Feng G."/>
            <person name="Oshima K."/>
            <person name="Hattori M."/>
            <person name="Ohkuma M."/>
            <person name="Sergeev A.F."/>
            <person name="Mikhailov V.V."/>
            <person name="Crawford R.J."/>
            <person name="Sawabe T."/>
        </authorList>
    </citation>
    <scope>NUCLEOTIDE SEQUENCE [LARGE SCALE GENOMIC DNA]</scope>
    <source>
        <strain evidence="5 6">A3d10</strain>
    </source>
</reference>
<proteinExistence type="inferred from homology"/>
<dbReference type="Proteomes" id="UP000061489">
    <property type="component" value="Chromosome"/>
</dbReference>
<dbReference type="OrthoDB" id="9787483at2"/>